<sequence>MWRRGKRLYALLVLLVVALEAYALGALVILFSARLLGQAAFAQVQAGLLQILALTALLLVLLGAYVLAYHVYSASREAWERETFDRWLRLFTEALFGGASLPPPPWPEPALWALLRLREMLKGEAGEKVADWLRRASPPWARLLGRRFPTKPERLQALEALGLARLPETLEVILPYLGHQDPVLRLAAARAGARVAQGKGVLRLGQALLASGLSRGALLEALLLLEDRAPPVAELFLKKGDKEAVWAALEALGRLRLHSLAEKVPPFLEAEDPEIQAAALRALARLGYPPSGREGVVLSLLRQGEEFVRVQAARLLPLLPPGLARRALWEALKDPSFYVRRAAAEALAALDAQALREAAGGHPDPYGRAMAAQVLREVAWRS</sequence>
<evidence type="ECO:0000256" key="1">
    <source>
        <dbReference type="SAM" id="Phobius"/>
    </source>
</evidence>
<dbReference type="InterPro" id="IPR016024">
    <property type="entry name" value="ARM-type_fold"/>
</dbReference>
<dbReference type="AlphaFoldDB" id="A0A831UHY5"/>
<accession>A0A831UHY5</accession>
<dbReference type="InterPro" id="IPR011989">
    <property type="entry name" value="ARM-like"/>
</dbReference>
<dbReference type="EMBL" id="DSHZ01000408">
    <property type="protein sequence ID" value="HEO42855.1"/>
    <property type="molecule type" value="Genomic_DNA"/>
</dbReference>
<dbReference type="Gene3D" id="1.25.10.10">
    <property type="entry name" value="Leucine-rich Repeat Variant"/>
    <property type="match status" value="1"/>
</dbReference>
<protein>
    <submittedName>
        <fullName evidence="2">HEAT repeat domain-containing protein</fullName>
    </submittedName>
</protein>
<comment type="caution">
    <text evidence="2">The sequence shown here is derived from an EMBL/GenBank/DDBJ whole genome shotgun (WGS) entry which is preliminary data.</text>
</comment>
<dbReference type="Pfam" id="PF13646">
    <property type="entry name" value="HEAT_2"/>
    <property type="match status" value="1"/>
</dbReference>
<name>A0A831UHY5_9DEIN</name>
<feature type="transmembrane region" description="Helical" evidence="1">
    <location>
        <begin position="49"/>
        <end position="72"/>
    </location>
</feature>
<gene>
    <name evidence="2" type="ORF">ENP09_08415</name>
</gene>
<keyword evidence="1" id="KW-0472">Membrane</keyword>
<keyword evidence="1" id="KW-1133">Transmembrane helix</keyword>
<reference evidence="2" key="1">
    <citation type="journal article" date="2020" name="mSystems">
        <title>Genome- and Community-Level Interaction Insights into Carbon Utilization and Element Cycling Functions of Hydrothermarchaeota in Hydrothermal Sediment.</title>
        <authorList>
            <person name="Zhou Z."/>
            <person name="Liu Y."/>
            <person name="Xu W."/>
            <person name="Pan J."/>
            <person name="Luo Z.H."/>
            <person name="Li M."/>
        </authorList>
    </citation>
    <scope>NUCLEOTIDE SEQUENCE [LARGE SCALE GENOMIC DNA]</scope>
    <source>
        <strain evidence="2">SpSt-189</strain>
    </source>
</reference>
<dbReference type="SUPFAM" id="SSF48371">
    <property type="entry name" value="ARM repeat"/>
    <property type="match status" value="1"/>
</dbReference>
<proteinExistence type="predicted"/>
<keyword evidence="1" id="KW-0812">Transmembrane</keyword>
<organism evidence="2">
    <name type="scientific">Thermus islandicus</name>
    <dbReference type="NCBI Taxonomy" id="540988"/>
    <lineage>
        <taxon>Bacteria</taxon>
        <taxon>Thermotogati</taxon>
        <taxon>Deinococcota</taxon>
        <taxon>Deinococci</taxon>
        <taxon>Thermales</taxon>
        <taxon>Thermaceae</taxon>
        <taxon>Thermus</taxon>
    </lineage>
</organism>
<evidence type="ECO:0000313" key="2">
    <source>
        <dbReference type="EMBL" id="HEO42855.1"/>
    </source>
</evidence>